<dbReference type="EMBL" id="CM016555">
    <property type="protein sequence ID" value="TKW20594.1"/>
    <property type="molecule type" value="Genomic_DNA"/>
</dbReference>
<dbReference type="Gramene" id="TKW20597">
    <property type="protein sequence ID" value="TKW20597"/>
    <property type="gene ID" value="SEVIR_4G099400v2"/>
</dbReference>
<dbReference type="EMBL" id="CM016555">
    <property type="protein sequence ID" value="TKW20597.1"/>
    <property type="molecule type" value="Genomic_DNA"/>
</dbReference>
<dbReference type="Gramene" id="TKW20595">
    <property type="protein sequence ID" value="TKW20595"/>
    <property type="gene ID" value="SEVIR_4G099400v2"/>
</dbReference>
<evidence type="ECO:0000313" key="1">
    <source>
        <dbReference type="EMBL" id="TKW20597.1"/>
    </source>
</evidence>
<keyword evidence="2" id="KW-1185">Reference proteome</keyword>
<evidence type="ECO:0000313" key="2">
    <source>
        <dbReference type="Proteomes" id="UP000298652"/>
    </source>
</evidence>
<proteinExistence type="predicted"/>
<gene>
    <name evidence="1" type="ORF">SEVIR_4G099400v2</name>
</gene>
<reference evidence="1 2" key="1">
    <citation type="submission" date="2019-03" db="EMBL/GenBank/DDBJ databases">
        <title>WGS assembly of Setaria viridis.</title>
        <authorList>
            <person name="Huang P."/>
            <person name="Jenkins J."/>
            <person name="Grimwood J."/>
            <person name="Barry K."/>
            <person name="Healey A."/>
            <person name="Mamidi S."/>
            <person name="Sreedasyam A."/>
            <person name="Shu S."/>
            <person name="Feldman M."/>
            <person name="Wu J."/>
            <person name="Yu Y."/>
            <person name="Chen C."/>
            <person name="Johnson J."/>
            <person name="Rokhsar D."/>
            <person name="Baxter I."/>
            <person name="Schmutz J."/>
            <person name="Brutnell T."/>
            <person name="Kellogg E."/>
        </authorList>
    </citation>
    <scope>NUCLEOTIDE SEQUENCE [LARGE SCALE GENOMIC DNA]</scope>
    <source>
        <strain evidence="2">cv. A10</strain>
    </source>
</reference>
<protein>
    <submittedName>
        <fullName evidence="1">Uncharacterized protein</fullName>
    </submittedName>
</protein>
<dbReference type="Proteomes" id="UP000298652">
    <property type="component" value="Chromosome 4"/>
</dbReference>
<organism evidence="1 2">
    <name type="scientific">Setaria viridis</name>
    <name type="common">Green bristlegrass</name>
    <name type="synonym">Setaria italica subsp. viridis</name>
    <dbReference type="NCBI Taxonomy" id="4556"/>
    <lineage>
        <taxon>Eukaryota</taxon>
        <taxon>Viridiplantae</taxon>
        <taxon>Streptophyta</taxon>
        <taxon>Embryophyta</taxon>
        <taxon>Tracheophyta</taxon>
        <taxon>Spermatophyta</taxon>
        <taxon>Magnoliopsida</taxon>
        <taxon>Liliopsida</taxon>
        <taxon>Poales</taxon>
        <taxon>Poaceae</taxon>
        <taxon>PACMAD clade</taxon>
        <taxon>Panicoideae</taxon>
        <taxon>Panicodae</taxon>
        <taxon>Paniceae</taxon>
        <taxon>Cenchrinae</taxon>
        <taxon>Setaria</taxon>
    </lineage>
</organism>
<dbReference type="EMBL" id="CM016555">
    <property type="protein sequence ID" value="TKW20595.1"/>
    <property type="molecule type" value="Genomic_DNA"/>
</dbReference>
<dbReference type="Gramene" id="TKW20594">
    <property type="protein sequence ID" value="TKW20594"/>
    <property type="gene ID" value="SEVIR_4G099400v2"/>
</dbReference>
<sequence>MPEPIYEGRARPIQPRWSSRLSLSSLHRLSQSPSKPPLYPTKTLARLALGILPSGARGSECRGARRLANPLVADLSRRSAAHESFMCWLVGDSRRRVVGVHGRLEEVIWCDTVVKYSVLCWKSSVNLCAVKIQENYCKCFETVDSLVSDY</sequence>
<dbReference type="AlphaFoldDB" id="A0A4U6V9P3"/>
<accession>A0A4U6V9P3</accession>
<name>A0A4U6V9P3_SETVI</name>